<proteinExistence type="inferred from homology"/>
<feature type="signal peptide" evidence="9">
    <location>
        <begin position="1"/>
        <end position="36"/>
    </location>
</feature>
<keyword evidence="4 8" id="KW-0645">Protease</keyword>
<dbReference type="InterPro" id="IPR036852">
    <property type="entry name" value="Peptidase_S8/S53_dom_sf"/>
</dbReference>
<dbReference type="RefSeq" id="XP_048321768.2">
    <property type="nucleotide sequence ID" value="XM_048465811.2"/>
</dbReference>
<accession>A0ABM3I6T7</accession>
<dbReference type="InterPro" id="IPR037045">
    <property type="entry name" value="S8pro/Inhibitor_I9_sf"/>
</dbReference>
<evidence type="ECO:0000256" key="7">
    <source>
        <dbReference type="ARBA" id="ARBA00022825"/>
    </source>
</evidence>
<dbReference type="PANTHER" id="PTHR10795">
    <property type="entry name" value="PROPROTEIN CONVERTASE SUBTILISIN/KEXIN"/>
    <property type="match status" value="1"/>
</dbReference>
<evidence type="ECO:0000256" key="6">
    <source>
        <dbReference type="ARBA" id="ARBA00022801"/>
    </source>
</evidence>
<dbReference type="InterPro" id="IPR000209">
    <property type="entry name" value="Peptidase_S8/S53_dom"/>
</dbReference>
<feature type="active site" description="Charge relay system" evidence="8">
    <location>
        <position position="543"/>
    </location>
</feature>
<evidence type="ECO:0000259" key="11">
    <source>
        <dbReference type="Pfam" id="PF05922"/>
    </source>
</evidence>
<evidence type="ECO:0000256" key="8">
    <source>
        <dbReference type="PROSITE-ProRule" id="PRU01240"/>
    </source>
</evidence>
<feature type="domain" description="Peptidase S8/S53" evidence="10">
    <location>
        <begin position="144"/>
        <end position="592"/>
    </location>
</feature>
<name>A0ABM3I6T7_ZIZJJ</name>
<dbReference type="InterPro" id="IPR015500">
    <property type="entry name" value="Peptidase_S8_subtilisin-rel"/>
</dbReference>
<dbReference type="InterPro" id="IPR034197">
    <property type="entry name" value="Peptidases_S8_3"/>
</dbReference>
<dbReference type="Gene3D" id="3.50.30.30">
    <property type="match status" value="1"/>
</dbReference>
<feature type="active site" description="Charge relay system" evidence="8">
    <location>
        <position position="217"/>
    </location>
</feature>
<dbReference type="Gene3D" id="3.40.50.200">
    <property type="entry name" value="Peptidase S8/S53 domain"/>
    <property type="match status" value="1"/>
</dbReference>
<keyword evidence="13" id="KW-1185">Reference proteome</keyword>
<dbReference type="PRINTS" id="PR00723">
    <property type="entry name" value="SUBTILISIN"/>
</dbReference>
<feature type="chain" id="PRO_5045548140" evidence="9">
    <location>
        <begin position="37"/>
        <end position="754"/>
    </location>
</feature>
<evidence type="ECO:0000256" key="1">
    <source>
        <dbReference type="ARBA" id="ARBA00004613"/>
    </source>
</evidence>
<keyword evidence="5 9" id="KW-0732">Signal</keyword>
<evidence type="ECO:0000256" key="5">
    <source>
        <dbReference type="ARBA" id="ARBA00022729"/>
    </source>
</evidence>
<dbReference type="Gene3D" id="3.30.70.80">
    <property type="entry name" value="Peptidase S8 propeptide/proteinase inhibitor I9"/>
    <property type="match status" value="1"/>
</dbReference>
<dbReference type="CDD" id="cd04852">
    <property type="entry name" value="Peptidases_S8_3"/>
    <property type="match status" value="1"/>
</dbReference>
<evidence type="ECO:0000256" key="2">
    <source>
        <dbReference type="ARBA" id="ARBA00011073"/>
    </source>
</evidence>
<dbReference type="Pfam" id="PF17766">
    <property type="entry name" value="fn3_6"/>
    <property type="match status" value="1"/>
</dbReference>
<dbReference type="Gene3D" id="2.60.40.2310">
    <property type="match status" value="1"/>
</dbReference>
<dbReference type="InterPro" id="IPR010259">
    <property type="entry name" value="S8pro/Inhibitor_I9"/>
</dbReference>
<organism evidence="13 14">
    <name type="scientific">Ziziphus jujuba</name>
    <name type="common">Chinese jujube</name>
    <name type="synonym">Ziziphus sativa</name>
    <dbReference type="NCBI Taxonomy" id="326968"/>
    <lineage>
        <taxon>Eukaryota</taxon>
        <taxon>Viridiplantae</taxon>
        <taxon>Streptophyta</taxon>
        <taxon>Embryophyta</taxon>
        <taxon>Tracheophyta</taxon>
        <taxon>Spermatophyta</taxon>
        <taxon>Magnoliopsida</taxon>
        <taxon>eudicotyledons</taxon>
        <taxon>Gunneridae</taxon>
        <taxon>Pentapetalae</taxon>
        <taxon>rosids</taxon>
        <taxon>fabids</taxon>
        <taxon>Rosales</taxon>
        <taxon>Rhamnaceae</taxon>
        <taxon>Paliureae</taxon>
        <taxon>Ziziphus</taxon>
    </lineage>
</organism>
<comment type="similarity">
    <text evidence="2 8">Belongs to the peptidase S8 family.</text>
</comment>
<feature type="active site" description="Charge relay system" evidence="8">
    <location>
        <position position="152"/>
    </location>
</feature>
<evidence type="ECO:0000256" key="3">
    <source>
        <dbReference type="ARBA" id="ARBA00022525"/>
    </source>
</evidence>
<dbReference type="InterPro" id="IPR023828">
    <property type="entry name" value="Peptidase_S8_Ser-AS"/>
</dbReference>
<feature type="domain" description="Subtilisin-like protease fibronectin type-III" evidence="12">
    <location>
        <begin position="651"/>
        <end position="749"/>
    </location>
</feature>
<comment type="subcellular location">
    <subcellularLocation>
        <location evidence="1">Secreted</location>
    </subcellularLocation>
</comment>
<dbReference type="PROSITE" id="PS00138">
    <property type="entry name" value="SUBTILASE_SER"/>
    <property type="match status" value="1"/>
</dbReference>
<evidence type="ECO:0000256" key="9">
    <source>
        <dbReference type="SAM" id="SignalP"/>
    </source>
</evidence>
<dbReference type="GeneID" id="107432652"/>
<dbReference type="Pfam" id="PF00082">
    <property type="entry name" value="Peptidase_S8"/>
    <property type="match status" value="1"/>
</dbReference>
<evidence type="ECO:0000259" key="12">
    <source>
        <dbReference type="Pfam" id="PF17766"/>
    </source>
</evidence>
<dbReference type="InterPro" id="IPR041469">
    <property type="entry name" value="Subtilisin-like_FN3"/>
</dbReference>
<keyword evidence="3" id="KW-0964">Secreted</keyword>
<keyword evidence="7 8" id="KW-0720">Serine protease</keyword>
<reference evidence="14" key="1">
    <citation type="submission" date="2025-08" db="UniProtKB">
        <authorList>
            <consortium name="RefSeq"/>
        </authorList>
    </citation>
    <scope>IDENTIFICATION</scope>
    <source>
        <tissue evidence="14">Seedling</tissue>
    </source>
</reference>
<gene>
    <name evidence="14" type="primary">LOC107432652</name>
</gene>
<dbReference type="Proteomes" id="UP001652623">
    <property type="component" value="Chromosome 11"/>
</dbReference>
<feature type="domain" description="Inhibitor I9" evidence="11">
    <location>
        <begin position="45"/>
        <end position="122"/>
    </location>
</feature>
<evidence type="ECO:0000313" key="14">
    <source>
        <dbReference type="RefSeq" id="XP_048321768.2"/>
    </source>
</evidence>
<dbReference type="InterPro" id="IPR045051">
    <property type="entry name" value="SBT"/>
</dbReference>
<evidence type="ECO:0000256" key="4">
    <source>
        <dbReference type="ARBA" id="ARBA00022670"/>
    </source>
</evidence>
<dbReference type="SUPFAM" id="SSF52743">
    <property type="entry name" value="Subtilisin-like"/>
    <property type="match status" value="1"/>
</dbReference>
<dbReference type="Pfam" id="PF05922">
    <property type="entry name" value="Inhibitor_I9"/>
    <property type="match status" value="1"/>
</dbReference>
<evidence type="ECO:0000313" key="13">
    <source>
        <dbReference type="Proteomes" id="UP001652623"/>
    </source>
</evidence>
<evidence type="ECO:0000259" key="10">
    <source>
        <dbReference type="Pfam" id="PF00082"/>
    </source>
</evidence>
<dbReference type="CDD" id="cd02120">
    <property type="entry name" value="PA_subtilisin_like"/>
    <property type="match status" value="1"/>
</dbReference>
<protein>
    <submittedName>
        <fullName evidence="14">Subtilisin-like protease SBT4.14</fullName>
    </submittedName>
</protein>
<keyword evidence="6 8" id="KW-0378">Hydrolase</keyword>
<dbReference type="PROSITE" id="PS51892">
    <property type="entry name" value="SUBTILASE"/>
    <property type="match status" value="1"/>
</dbReference>
<sequence length="754" mass="80356">MRSKKAAFLMILPHPLPNWLLLLLLSIMMCPTCIKGSYDQQKNFYIVFLGDNPVNENSAAQTHLNLLSSIKGSYVEAKESMVHSYTKSFNAFAAKLSSDEANNLSGMEQVLSVIPNKYHKLHTTRSWDFIGLPLTARRNLQTESNIVVALFDTGITPDSDSFKDDGFGPPPAKWKGSCGPFANFSGCNNKLIGAKYFKLDGIPDPNDVLSPLDTDGHGTHTSSTLAGNLVPNASLFGLAKGTSRGAVPSARIAMYKVCWERSGCSDMDILAAYDAAIHDGVDVISISIGGGSSEFTTDPIAVGAFHALKRGIITLASAGNDGPSLGGVANYAPWLVTVAASGIDRAFKSTVTLGSGLNITGVGVNTFDPKQNLYPLVNGADIPSSSGSKETARYCVQDSLDPKKVKGKLVLCQLSTWGIDSVVKRIGGAGIIVESEQFLDAAQIFMAPGTIVNSTIADTIDKYIHSTRSASAVIYKSHDVQARAPFVASFSSRGPNPGSQRLLKPDIAAPGVNILASYTLLKSLTGLAGDTQFSKFTLMSGTSMSCPHVAGIAAYIKSFHPNWSPAAIRSAIITTAKPMSRRVNSEGEFGYGAGLVNPRKAVNPGLVYEANEMSYIQFLCHEGYGGSLDPLVGSKSVNCSSIVPGLGYDALNYPTFQLSLKTTRQTTVAVFRRTVTNVGAAVSVYKATVRAPTGVEITVQPSVLSFTRKLQKRSFKVIVKAKPMPSLTMVSGSLVWMGLQRTVRSPIVVYMPSA</sequence>